<dbReference type="GO" id="GO:0003729">
    <property type="term" value="F:mRNA binding"/>
    <property type="evidence" value="ECO:0007669"/>
    <property type="project" value="InterPro"/>
</dbReference>
<comment type="caution">
    <text evidence="2">The sequence shown here is derived from an EMBL/GenBank/DDBJ whole genome shotgun (WGS) entry which is preliminary data.</text>
</comment>
<dbReference type="GO" id="GO:0005849">
    <property type="term" value="C:mRNA cleavage factor complex"/>
    <property type="evidence" value="ECO:0007669"/>
    <property type="project" value="InterPro"/>
</dbReference>
<dbReference type="Pfam" id="PF13869">
    <property type="entry name" value="NUDIX_2"/>
    <property type="match status" value="1"/>
</dbReference>
<name>A0AAN7K234_9MYRT</name>
<feature type="transmembrane region" description="Helical" evidence="1">
    <location>
        <begin position="189"/>
        <end position="212"/>
    </location>
</feature>
<dbReference type="GO" id="GO:0031124">
    <property type="term" value="P:mRNA 3'-end processing"/>
    <property type="evidence" value="ECO:0007669"/>
    <property type="project" value="InterPro"/>
</dbReference>
<gene>
    <name evidence="2" type="ORF">SAY87_019203</name>
</gene>
<evidence type="ECO:0000256" key="1">
    <source>
        <dbReference type="SAM" id="Phobius"/>
    </source>
</evidence>
<organism evidence="2 3">
    <name type="scientific">Trapa incisa</name>
    <dbReference type="NCBI Taxonomy" id="236973"/>
    <lineage>
        <taxon>Eukaryota</taxon>
        <taxon>Viridiplantae</taxon>
        <taxon>Streptophyta</taxon>
        <taxon>Embryophyta</taxon>
        <taxon>Tracheophyta</taxon>
        <taxon>Spermatophyta</taxon>
        <taxon>Magnoliopsida</taxon>
        <taxon>eudicotyledons</taxon>
        <taxon>Gunneridae</taxon>
        <taxon>Pentapetalae</taxon>
        <taxon>rosids</taxon>
        <taxon>malvids</taxon>
        <taxon>Myrtales</taxon>
        <taxon>Lythraceae</taxon>
        <taxon>Trapa</taxon>
    </lineage>
</organism>
<reference evidence="2 3" key="1">
    <citation type="journal article" date="2023" name="Hortic Res">
        <title>Pangenome of water caltrop reveals structural variations and asymmetric subgenome divergence after allopolyploidization.</title>
        <authorList>
            <person name="Zhang X."/>
            <person name="Chen Y."/>
            <person name="Wang L."/>
            <person name="Yuan Y."/>
            <person name="Fang M."/>
            <person name="Shi L."/>
            <person name="Lu R."/>
            <person name="Comes H.P."/>
            <person name="Ma Y."/>
            <person name="Chen Y."/>
            <person name="Huang G."/>
            <person name="Zhou Y."/>
            <person name="Zheng Z."/>
            <person name="Qiu Y."/>
        </authorList>
    </citation>
    <scope>NUCLEOTIDE SEQUENCE [LARGE SCALE GENOMIC DNA]</scope>
    <source>
        <tissue evidence="2">Roots</tissue>
    </source>
</reference>
<keyword evidence="3" id="KW-1185">Reference proteome</keyword>
<dbReference type="AlphaFoldDB" id="A0AAN7K234"/>
<feature type="transmembrane region" description="Helical" evidence="1">
    <location>
        <begin position="131"/>
        <end position="148"/>
    </location>
</feature>
<dbReference type="EMBL" id="JAXIOK010000012">
    <property type="protein sequence ID" value="KAK4757902.1"/>
    <property type="molecule type" value="Genomic_DNA"/>
</dbReference>
<keyword evidence="1" id="KW-1133">Transmembrane helix</keyword>
<keyword evidence="1" id="KW-0812">Transmembrane</keyword>
<keyword evidence="1" id="KW-0472">Membrane</keyword>
<evidence type="ECO:0000313" key="2">
    <source>
        <dbReference type="EMBL" id="KAK4757902.1"/>
    </source>
</evidence>
<accession>A0AAN7K234</accession>
<dbReference type="PANTHER" id="PTHR13047">
    <property type="entry name" value="PRE-MRNA CLEAVAGE FACTOR IM, 25KD SUBUNIT"/>
    <property type="match status" value="1"/>
</dbReference>
<evidence type="ECO:0000313" key="3">
    <source>
        <dbReference type="Proteomes" id="UP001345219"/>
    </source>
</evidence>
<dbReference type="Gene3D" id="3.90.79.10">
    <property type="entry name" value="Nucleoside Triphosphate Pyrophosphohydrolase"/>
    <property type="match status" value="1"/>
</dbReference>
<sequence length="223" mass="24982">MGDKTQTPDDHRNVVFGSGSDHSRVLDIYPLSGYYFGSKEAVVLRNETSAERVLRMKSNHAARGMRTSVEAILMVELFKHPHLLLLQIKNSIFKLPGGRLRPGESEIEGLQRKLSRKLSVADSSDKKEWEVILSLAILKAGVVLYILLHDSFNISMWVIALGCGGGLTLRHHGLLTCHQMSRTQRSVHFANIFFSFSFYFEALRTGVLIFSLELLGVHKAVSC</sequence>
<proteinExistence type="predicted"/>
<feature type="transmembrane region" description="Helical" evidence="1">
    <location>
        <begin position="154"/>
        <end position="177"/>
    </location>
</feature>
<dbReference type="InterPro" id="IPR016706">
    <property type="entry name" value="Cleav_polyA_spec_factor_su5"/>
</dbReference>
<dbReference type="Proteomes" id="UP001345219">
    <property type="component" value="Chromosome 15"/>
</dbReference>
<protein>
    <submittedName>
        <fullName evidence="2">Uncharacterized protein</fullName>
    </submittedName>
</protein>